<evidence type="ECO:0000313" key="1">
    <source>
        <dbReference type="EMBL" id="KFM77117.1"/>
    </source>
</evidence>
<reference evidence="1 2" key="1">
    <citation type="submission" date="2013-11" db="EMBL/GenBank/DDBJ databases">
        <title>Genome sequencing of Stegodyphus mimosarum.</title>
        <authorList>
            <person name="Bechsgaard J."/>
        </authorList>
    </citation>
    <scope>NUCLEOTIDE SEQUENCE [LARGE SCALE GENOMIC DNA]</scope>
</reference>
<dbReference type="AlphaFoldDB" id="A0A087UIC8"/>
<feature type="non-terminal residue" evidence="1">
    <location>
        <position position="37"/>
    </location>
</feature>
<protein>
    <submittedName>
        <fullName evidence="1">Uncharacterized protein</fullName>
    </submittedName>
</protein>
<evidence type="ECO:0000313" key="2">
    <source>
        <dbReference type="Proteomes" id="UP000054359"/>
    </source>
</evidence>
<sequence>MLNLKYAKNIFLILRKSTNLQAIQIFNKKHFKKHGTH</sequence>
<accession>A0A087UIC8</accession>
<name>A0A087UIC8_STEMI</name>
<organism evidence="1 2">
    <name type="scientific">Stegodyphus mimosarum</name>
    <name type="common">African social velvet spider</name>
    <dbReference type="NCBI Taxonomy" id="407821"/>
    <lineage>
        <taxon>Eukaryota</taxon>
        <taxon>Metazoa</taxon>
        <taxon>Ecdysozoa</taxon>
        <taxon>Arthropoda</taxon>
        <taxon>Chelicerata</taxon>
        <taxon>Arachnida</taxon>
        <taxon>Araneae</taxon>
        <taxon>Araneomorphae</taxon>
        <taxon>Entelegynae</taxon>
        <taxon>Eresoidea</taxon>
        <taxon>Eresidae</taxon>
        <taxon>Stegodyphus</taxon>
    </lineage>
</organism>
<keyword evidence="2" id="KW-1185">Reference proteome</keyword>
<dbReference type="EMBL" id="KK119940">
    <property type="protein sequence ID" value="KFM77117.1"/>
    <property type="molecule type" value="Genomic_DNA"/>
</dbReference>
<proteinExistence type="predicted"/>
<gene>
    <name evidence="1" type="ORF">X975_21459</name>
</gene>
<dbReference type="Proteomes" id="UP000054359">
    <property type="component" value="Unassembled WGS sequence"/>
</dbReference>